<dbReference type="InterPro" id="IPR021109">
    <property type="entry name" value="Peptidase_aspartic_dom_sf"/>
</dbReference>
<reference evidence="12" key="1">
    <citation type="submission" date="2022-06" db="EMBL/GenBank/DDBJ databases">
        <authorList>
            <person name="Berger JAMES D."/>
            <person name="Berger JAMES D."/>
        </authorList>
    </citation>
    <scope>NUCLEOTIDE SEQUENCE [LARGE SCALE GENOMIC DNA]</scope>
</reference>
<evidence type="ECO:0000313" key="12">
    <source>
        <dbReference type="Proteomes" id="UP000050795"/>
    </source>
</evidence>
<evidence type="ECO:0000256" key="3">
    <source>
        <dbReference type="ARBA" id="ARBA00022679"/>
    </source>
</evidence>
<dbReference type="PANTHER" id="PTHR37984:SF5">
    <property type="entry name" value="PROTEIN NYNRIN-LIKE"/>
    <property type="match status" value="1"/>
</dbReference>
<keyword evidence="12" id="KW-1185">Reference proteome</keyword>
<dbReference type="InterPro" id="IPR041373">
    <property type="entry name" value="RT_RNaseH"/>
</dbReference>
<name>A0AA85IS08_TRIRE</name>
<dbReference type="PROSITE" id="PS50878">
    <property type="entry name" value="RT_POL"/>
    <property type="match status" value="1"/>
</dbReference>
<dbReference type="GO" id="GO:0006508">
    <property type="term" value="P:proteolysis"/>
    <property type="evidence" value="ECO:0007669"/>
    <property type="project" value="UniProtKB-KW"/>
</dbReference>
<sequence length="1370" mass="154369">MKSDSSDPPAIFSTPQVNPQSPATEHIFPVRGLPTLDLNSDYEMWKIRMEPLLSGLTPHAQYTQIMLAMSDTALRRAIAGGFSASKPISYNWRVLDECFAKTSSPSVYMHTFLSRCQEPGETAFDYLHQLREMASRAFPNLPNPNQDDVICSRFAQGVSSYELKCQLLRQPAKSVSEAIEVVKRFESVEHILTPAASTPCYALGTTERRTTVPASRQRRPNAPSSSQPPIPSQQHDDPSKCYYCRRFGRRAWKCGHNKKPQGEPCSDVSLFDNCSKSPLLLEGKLQGTDVTFLVDTGASSSVVRTQLVQTLGVKPQPLPNQLQLITANGAPIEVTDMATLSVTFPGFTCVQSFVICDGIRWDAILGVDFLTEKNAVIDLRRFQIRLGTHNLACRRPVNRNQSANVCALPQMTVVNIHDNPHLSLKDRTDTLALLQEYSGVFDDGQVMGRTNIVQHEIQTGDNLPIRTPPRRVPIHYQQQLDTMITDMLRKKVIKPSTSPWASPIVLVKKKDGSLRLCVDYRRLNAITQRDSFPLPRIDATLDALGGAQWFSTLDLASGYWQVEIRPEDRPKTAFVVPTGLYEFETMPFGLSNAPATFQRLMQTVLAGLVPKQCLIYLDDIIVFGQSLEDHHANLRAVFQRLRESNLKLQASKCKFLQKSVIFLGHEITPQGVHTDSSKTQAVLNWPTPKSTADVRSFMGLASYYRRFVQNFASIAAPLHRLTEKGRKFVWTNECQVAFDTLKKRLTSPPVLSFPDTSAGSGPFILDTDASAHAIGAVLSQTTSDGQIRVIAYASRMLDKRETRYSTTRREMLALVYFLSYFRHYLLGRKFRVRTDHKALQWLQNFRDADGQLARWQERLQEFDFICEYRPGKRHGNADSLSRLPDCENTLNVLLGAAADTDWASLQAADTTIQPIYLRQQHGNDKPTSKELRDLPAATRCICEKWGLLRLIDNVLYIVEPNANPRLLVPTVKVPELISQVHHQLGHAGQQKTEHAIRQRFWWPLIHHDVMEFCRNCAICAQIKQPKPTPRAPLVPMLTEAPNHRVGVDIIGPVPTSRRGNRYILVMVDYFTKWCEAVPLQQQDALTIGRAFIDNWVSRFGAPLYLHSDQGAAFESLLISHICNAFGIRKTHTTPYHPQGNGLVERTNRTIKHLLRAFLHNAPENTWDDVLPQCLLAYRSSVHSSTGFSPALLLFGHELRLPVEIRTPLLPYEKIDCIPYVRNLRHHLDTAYNLTRRHLQSSSQHQKSNYDRFAHGPTYSPGDYVWLHRPSVPAGSCPKFYAPWKGPYEIVQHRPPTTYVLRNLRRPQENLISAHYNQLKPHCPPAVKEPSTSSQPPPATTYFEVPTDGGSAYPIPPPGTEDSASRGEGAM</sequence>
<feature type="domain" description="Integrase catalytic" evidence="11">
    <location>
        <begin position="1037"/>
        <end position="1197"/>
    </location>
</feature>
<dbReference type="CDD" id="cd09274">
    <property type="entry name" value="RNase_HI_RT_Ty3"/>
    <property type="match status" value="1"/>
</dbReference>
<dbReference type="PROSITE" id="PS00141">
    <property type="entry name" value="ASP_PROTEASE"/>
    <property type="match status" value="1"/>
</dbReference>
<dbReference type="InterPro" id="IPR043502">
    <property type="entry name" value="DNA/RNA_pol_sf"/>
</dbReference>
<dbReference type="CDD" id="cd00303">
    <property type="entry name" value="retropepsin_like"/>
    <property type="match status" value="1"/>
</dbReference>
<dbReference type="PROSITE" id="PS50994">
    <property type="entry name" value="INTEGRASE"/>
    <property type="match status" value="1"/>
</dbReference>
<dbReference type="InterPro" id="IPR036397">
    <property type="entry name" value="RNaseH_sf"/>
</dbReference>
<dbReference type="EC" id="2.7.7.49" evidence="1"/>
<proteinExistence type="predicted"/>
<dbReference type="FunFam" id="3.30.420.10:FF:000032">
    <property type="entry name" value="Retrovirus-related Pol polyprotein from transposon 297-like Protein"/>
    <property type="match status" value="1"/>
</dbReference>
<keyword evidence="3" id="KW-0808">Transferase</keyword>
<dbReference type="InterPro" id="IPR050951">
    <property type="entry name" value="Retrovirus_Pol_polyprotein"/>
</dbReference>
<dbReference type="InterPro" id="IPR001584">
    <property type="entry name" value="Integrase_cat-core"/>
</dbReference>
<evidence type="ECO:0000313" key="13">
    <source>
        <dbReference type="WBParaSite" id="TREG1_108180.1"/>
    </source>
</evidence>
<dbReference type="GO" id="GO:0004519">
    <property type="term" value="F:endonuclease activity"/>
    <property type="evidence" value="ECO:0007669"/>
    <property type="project" value="UniProtKB-KW"/>
</dbReference>
<evidence type="ECO:0000256" key="2">
    <source>
        <dbReference type="ARBA" id="ARBA00022670"/>
    </source>
</evidence>
<protein>
    <recommendedName>
        <fullName evidence="1">RNA-directed DNA polymerase</fullName>
        <ecNumber evidence="1">2.7.7.49</ecNumber>
    </recommendedName>
</protein>
<dbReference type="GO" id="GO:0004190">
    <property type="term" value="F:aspartic-type endopeptidase activity"/>
    <property type="evidence" value="ECO:0007669"/>
    <property type="project" value="InterPro"/>
</dbReference>
<dbReference type="Pfam" id="PF13650">
    <property type="entry name" value="Asp_protease_2"/>
    <property type="match status" value="1"/>
</dbReference>
<dbReference type="GO" id="GO:0003676">
    <property type="term" value="F:nucleic acid binding"/>
    <property type="evidence" value="ECO:0007669"/>
    <property type="project" value="InterPro"/>
</dbReference>
<dbReference type="FunFam" id="3.10.10.10:FF:000007">
    <property type="entry name" value="Retrovirus-related Pol polyprotein from transposon 17.6-like Protein"/>
    <property type="match status" value="1"/>
</dbReference>
<keyword evidence="2" id="KW-0645">Protease</keyword>
<dbReference type="SUPFAM" id="SSF56672">
    <property type="entry name" value="DNA/RNA polymerases"/>
    <property type="match status" value="1"/>
</dbReference>
<dbReference type="InterPro" id="IPR000477">
    <property type="entry name" value="RT_dom"/>
</dbReference>
<dbReference type="Gene3D" id="3.10.10.10">
    <property type="entry name" value="HIV Type 1 Reverse Transcriptase, subunit A, domain 1"/>
    <property type="match status" value="1"/>
</dbReference>
<dbReference type="Gene3D" id="3.30.70.270">
    <property type="match status" value="2"/>
</dbReference>
<dbReference type="FunFam" id="3.30.70.270:FF:000020">
    <property type="entry name" value="Transposon Tf2-6 polyprotein-like Protein"/>
    <property type="match status" value="1"/>
</dbReference>
<dbReference type="InterPro" id="IPR043128">
    <property type="entry name" value="Rev_trsase/Diguanyl_cyclase"/>
</dbReference>
<evidence type="ECO:0000256" key="6">
    <source>
        <dbReference type="ARBA" id="ARBA00022759"/>
    </source>
</evidence>
<dbReference type="GO" id="GO:0003964">
    <property type="term" value="F:RNA-directed DNA polymerase activity"/>
    <property type="evidence" value="ECO:0007669"/>
    <property type="project" value="UniProtKB-KW"/>
</dbReference>
<keyword evidence="6" id="KW-0255">Endonuclease</keyword>
<dbReference type="FunFam" id="3.10.20.370:FF:000001">
    <property type="entry name" value="Retrovirus-related Pol polyprotein from transposon 17.6-like protein"/>
    <property type="match status" value="1"/>
</dbReference>
<dbReference type="InterPro" id="IPR012337">
    <property type="entry name" value="RNaseH-like_sf"/>
</dbReference>
<dbReference type="PANTHER" id="PTHR37984">
    <property type="entry name" value="PROTEIN CBG26694"/>
    <property type="match status" value="1"/>
</dbReference>
<dbReference type="Gene3D" id="3.30.420.10">
    <property type="entry name" value="Ribonuclease H-like superfamily/Ribonuclease H"/>
    <property type="match status" value="1"/>
</dbReference>
<dbReference type="SUPFAM" id="SSF53098">
    <property type="entry name" value="Ribonuclease H-like"/>
    <property type="match status" value="1"/>
</dbReference>
<feature type="region of interest" description="Disordered" evidence="9">
    <location>
        <begin position="1"/>
        <end position="26"/>
    </location>
</feature>
<dbReference type="CDD" id="cd01647">
    <property type="entry name" value="RT_LTR"/>
    <property type="match status" value="1"/>
</dbReference>
<evidence type="ECO:0000259" key="10">
    <source>
        <dbReference type="PROSITE" id="PS50878"/>
    </source>
</evidence>
<dbReference type="GO" id="GO:0015074">
    <property type="term" value="P:DNA integration"/>
    <property type="evidence" value="ECO:0007669"/>
    <property type="project" value="InterPro"/>
</dbReference>
<feature type="compositionally biased region" description="Polar residues" evidence="9">
    <location>
        <begin position="13"/>
        <end position="23"/>
    </location>
</feature>
<keyword evidence="7" id="KW-0378">Hydrolase</keyword>
<dbReference type="WBParaSite" id="TREG1_108180.1">
    <property type="protein sequence ID" value="TREG1_108180.1"/>
    <property type="gene ID" value="TREG1_108180"/>
</dbReference>
<accession>A0AA85IS08</accession>
<feature type="domain" description="Reverse transcriptase" evidence="10">
    <location>
        <begin position="488"/>
        <end position="667"/>
    </location>
</feature>
<dbReference type="SUPFAM" id="SSF50630">
    <property type="entry name" value="Acid proteases"/>
    <property type="match status" value="1"/>
</dbReference>
<evidence type="ECO:0000256" key="8">
    <source>
        <dbReference type="ARBA" id="ARBA00022918"/>
    </source>
</evidence>
<evidence type="ECO:0000256" key="5">
    <source>
        <dbReference type="ARBA" id="ARBA00022722"/>
    </source>
</evidence>
<dbReference type="InterPro" id="IPR041588">
    <property type="entry name" value="Integrase_H2C2"/>
</dbReference>
<reference evidence="13" key="2">
    <citation type="submission" date="2023-11" db="UniProtKB">
        <authorList>
            <consortium name="WormBaseParasite"/>
        </authorList>
    </citation>
    <scope>IDENTIFICATION</scope>
</reference>
<keyword evidence="5" id="KW-0540">Nuclease</keyword>
<dbReference type="Gene3D" id="2.40.70.10">
    <property type="entry name" value="Acid Proteases"/>
    <property type="match status" value="1"/>
</dbReference>
<keyword evidence="8" id="KW-0695">RNA-directed DNA polymerase</keyword>
<dbReference type="Pfam" id="PF00665">
    <property type="entry name" value="rve"/>
    <property type="match status" value="1"/>
</dbReference>
<dbReference type="Pfam" id="PF17921">
    <property type="entry name" value="Integrase_H2C2"/>
    <property type="match status" value="1"/>
</dbReference>
<feature type="region of interest" description="Disordered" evidence="9">
    <location>
        <begin position="1322"/>
        <end position="1370"/>
    </location>
</feature>
<feature type="region of interest" description="Disordered" evidence="9">
    <location>
        <begin position="206"/>
        <end position="237"/>
    </location>
</feature>
<dbReference type="Gene3D" id="3.10.20.370">
    <property type="match status" value="1"/>
</dbReference>
<dbReference type="Pfam" id="PF17917">
    <property type="entry name" value="RT_RNaseH"/>
    <property type="match status" value="1"/>
</dbReference>
<evidence type="ECO:0000256" key="7">
    <source>
        <dbReference type="ARBA" id="ARBA00022801"/>
    </source>
</evidence>
<dbReference type="Gene3D" id="1.10.340.70">
    <property type="match status" value="1"/>
</dbReference>
<dbReference type="Pfam" id="PF00078">
    <property type="entry name" value="RVT_1"/>
    <property type="match status" value="1"/>
</dbReference>
<dbReference type="InterPro" id="IPR001969">
    <property type="entry name" value="Aspartic_peptidase_AS"/>
</dbReference>
<organism evidence="12 13">
    <name type="scientific">Trichobilharzia regenti</name>
    <name type="common">Nasal bird schistosome</name>
    <dbReference type="NCBI Taxonomy" id="157069"/>
    <lineage>
        <taxon>Eukaryota</taxon>
        <taxon>Metazoa</taxon>
        <taxon>Spiralia</taxon>
        <taxon>Lophotrochozoa</taxon>
        <taxon>Platyhelminthes</taxon>
        <taxon>Trematoda</taxon>
        <taxon>Digenea</taxon>
        <taxon>Strigeidida</taxon>
        <taxon>Schistosomatoidea</taxon>
        <taxon>Schistosomatidae</taxon>
        <taxon>Trichobilharzia</taxon>
    </lineage>
</organism>
<evidence type="ECO:0000256" key="9">
    <source>
        <dbReference type="SAM" id="MobiDB-lite"/>
    </source>
</evidence>
<evidence type="ECO:0000259" key="11">
    <source>
        <dbReference type="PROSITE" id="PS50994"/>
    </source>
</evidence>
<keyword evidence="4" id="KW-0548">Nucleotidyltransferase</keyword>
<dbReference type="Proteomes" id="UP000050795">
    <property type="component" value="Unassembled WGS sequence"/>
</dbReference>
<dbReference type="FunFam" id="1.10.340.70:FF:000001">
    <property type="entry name" value="Retrovirus-related Pol polyprotein from transposon gypsy-like Protein"/>
    <property type="match status" value="1"/>
</dbReference>
<evidence type="ECO:0000256" key="1">
    <source>
        <dbReference type="ARBA" id="ARBA00012493"/>
    </source>
</evidence>
<evidence type="ECO:0000256" key="4">
    <source>
        <dbReference type="ARBA" id="ARBA00022695"/>
    </source>
</evidence>